<reference evidence="2 3" key="1">
    <citation type="submission" date="2018-06" db="EMBL/GenBank/DDBJ databases">
        <title>Genomic Encyclopedia of Type Strains, Phase IV (KMG-IV): sequencing the most valuable type-strain genomes for metagenomic binning, comparative biology and taxonomic classification.</title>
        <authorList>
            <person name="Goeker M."/>
        </authorList>
    </citation>
    <scope>NUCLEOTIDE SEQUENCE [LARGE SCALE GENOMIC DNA]</scope>
    <source>
        <strain evidence="2 3">DSM 18048</strain>
    </source>
</reference>
<proteinExistence type="predicted"/>
<dbReference type="AlphaFoldDB" id="A0A318SHB5"/>
<dbReference type="PANTHER" id="PTHR30383">
    <property type="entry name" value="THIOESTERASE 1/PROTEASE 1/LYSOPHOSPHOLIPASE L1"/>
    <property type="match status" value="1"/>
</dbReference>
<dbReference type="Pfam" id="PF13472">
    <property type="entry name" value="Lipase_GDSL_2"/>
    <property type="match status" value="1"/>
</dbReference>
<comment type="caution">
    <text evidence="2">The sequence shown here is derived from an EMBL/GenBank/DDBJ whole genome shotgun (WGS) entry which is preliminary data.</text>
</comment>
<protein>
    <submittedName>
        <fullName evidence="2">Lysophospholipase L1-like esterase</fullName>
    </submittedName>
</protein>
<keyword evidence="3" id="KW-1185">Reference proteome</keyword>
<organism evidence="2 3">
    <name type="scientific">Deinococcus yavapaiensis KR-236</name>
    <dbReference type="NCBI Taxonomy" id="694435"/>
    <lineage>
        <taxon>Bacteria</taxon>
        <taxon>Thermotogati</taxon>
        <taxon>Deinococcota</taxon>
        <taxon>Deinococci</taxon>
        <taxon>Deinococcales</taxon>
        <taxon>Deinococcaceae</taxon>
        <taxon>Deinococcus</taxon>
    </lineage>
</organism>
<dbReference type="InterPro" id="IPR013830">
    <property type="entry name" value="SGNH_hydro"/>
</dbReference>
<dbReference type="EMBL" id="QJSX01000018">
    <property type="protein sequence ID" value="PYE50392.1"/>
    <property type="molecule type" value="Genomic_DNA"/>
</dbReference>
<accession>A0A318SHB5</accession>
<evidence type="ECO:0000259" key="1">
    <source>
        <dbReference type="Pfam" id="PF13472"/>
    </source>
</evidence>
<feature type="domain" description="SGNH hydrolase-type esterase" evidence="1">
    <location>
        <begin position="11"/>
        <end position="147"/>
    </location>
</feature>
<name>A0A318SHB5_9DEIO</name>
<dbReference type="SUPFAM" id="SSF52266">
    <property type="entry name" value="SGNH hydrolase"/>
    <property type="match status" value="1"/>
</dbReference>
<evidence type="ECO:0000313" key="2">
    <source>
        <dbReference type="EMBL" id="PYE50392.1"/>
    </source>
</evidence>
<gene>
    <name evidence="2" type="ORF">DES52_1189</name>
</gene>
<dbReference type="Proteomes" id="UP000248326">
    <property type="component" value="Unassembled WGS sequence"/>
</dbReference>
<dbReference type="GO" id="GO:0004622">
    <property type="term" value="F:phosphatidylcholine lysophospholipase activity"/>
    <property type="evidence" value="ECO:0007669"/>
    <property type="project" value="TreeGrafter"/>
</dbReference>
<dbReference type="CDD" id="cd00229">
    <property type="entry name" value="SGNH_hydrolase"/>
    <property type="match status" value="1"/>
</dbReference>
<dbReference type="InterPro" id="IPR051532">
    <property type="entry name" value="Ester_Hydrolysis_Enzymes"/>
</dbReference>
<dbReference type="PANTHER" id="PTHR30383:SF5">
    <property type="entry name" value="SGNH HYDROLASE-TYPE ESTERASE DOMAIN-CONTAINING PROTEIN"/>
    <property type="match status" value="1"/>
</dbReference>
<sequence>MLQKAWGTNSVLVLNKGVGGNTLFDLMARRQRDVYALKPDLVIVQTSLNDARANVDVEKFHAQFSLLVRELRARKIDVLIMDGQYVPEATRPQRYGLYLQATWEVVVNQHVPIYPRYTKMIQLMSLDGFKQTDLLASDELHPNDFMYDCTATGLADMIRKGAK</sequence>
<dbReference type="Gene3D" id="3.40.50.1110">
    <property type="entry name" value="SGNH hydrolase"/>
    <property type="match status" value="1"/>
</dbReference>
<dbReference type="InterPro" id="IPR036514">
    <property type="entry name" value="SGNH_hydro_sf"/>
</dbReference>
<evidence type="ECO:0000313" key="3">
    <source>
        <dbReference type="Proteomes" id="UP000248326"/>
    </source>
</evidence>